<feature type="compositionally biased region" description="Polar residues" evidence="1">
    <location>
        <begin position="14"/>
        <end position="31"/>
    </location>
</feature>
<accession>A0A167I3Q9</accession>
<gene>
    <name evidence="2" type="ORF">CALVIDRAFT_541089</name>
</gene>
<sequence>MTSPRPRGLWKASKSGSRSRSWTAPTLQAPPSSGCIHPLVDIRRGRRAAEAMHAAVLEQQPAEAQQIRADNQRYFAEHREQMRRICEDISPHASLRSESTFEAGV</sequence>
<protein>
    <submittedName>
        <fullName evidence="2">Uncharacterized protein</fullName>
    </submittedName>
</protein>
<feature type="region of interest" description="Disordered" evidence="1">
    <location>
        <begin position="1"/>
        <end position="36"/>
    </location>
</feature>
<dbReference type="EMBL" id="KV417312">
    <property type="protein sequence ID" value="KZO92266.1"/>
    <property type="molecule type" value="Genomic_DNA"/>
</dbReference>
<organism evidence="2 3">
    <name type="scientific">Calocera viscosa (strain TUFC12733)</name>
    <dbReference type="NCBI Taxonomy" id="1330018"/>
    <lineage>
        <taxon>Eukaryota</taxon>
        <taxon>Fungi</taxon>
        <taxon>Dikarya</taxon>
        <taxon>Basidiomycota</taxon>
        <taxon>Agaricomycotina</taxon>
        <taxon>Dacrymycetes</taxon>
        <taxon>Dacrymycetales</taxon>
        <taxon>Dacrymycetaceae</taxon>
        <taxon>Calocera</taxon>
    </lineage>
</organism>
<proteinExistence type="predicted"/>
<dbReference type="Proteomes" id="UP000076738">
    <property type="component" value="Unassembled WGS sequence"/>
</dbReference>
<evidence type="ECO:0000256" key="1">
    <source>
        <dbReference type="SAM" id="MobiDB-lite"/>
    </source>
</evidence>
<reference evidence="2 3" key="1">
    <citation type="journal article" date="2016" name="Mol. Biol. Evol.">
        <title>Comparative Genomics of Early-Diverging Mushroom-Forming Fungi Provides Insights into the Origins of Lignocellulose Decay Capabilities.</title>
        <authorList>
            <person name="Nagy L.G."/>
            <person name="Riley R."/>
            <person name="Tritt A."/>
            <person name="Adam C."/>
            <person name="Daum C."/>
            <person name="Floudas D."/>
            <person name="Sun H."/>
            <person name="Yadav J.S."/>
            <person name="Pangilinan J."/>
            <person name="Larsson K.H."/>
            <person name="Matsuura K."/>
            <person name="Barry K."/>
            <person name="Labutti K."/>
            <person name="Kuo R."/>
            <person name="Ohm R.A."/>
            <person name="Bhattacharya S.S."/>
            <person name="Shirouzu T."/>
            <person name="Yoshinaga Y."/>
            <person name="Martin F.M."/>
            <person name="Grigoriev I.V."/>
            <person name="Hibbett D.S."/>
        </authorList>
    </citation>
    <scope>NUCLEOTIDE SEQUENCE [LARGE SCALE GENOMIC DNA]</scope>
    <source>
        <strain evidence="2 3">TUFC12733</strain>
    </source>
</reference>
<dbReference type="OrthoDB" id="287041at2759"/>
<evidence type="ECO:0000313" key="2">
    <source>
        <dbReference type="EMBL" id="KZO92266.1"/>
    </source>
</evidence>
<evidence type="ECO:0000313" key="3">
    <source>
        <dbReference type="Proteomes" id="UP000076738"/>
    </source>
</evidence>
<keyword evidence="3" id="KW-1185">Reference proteome</keyword>
<name>A0A167I3Q9_CALVF</name>
<dbReference type="AlphaFoldDB" id="A0A167I3Q9"/>